<dbReference type="Pfam" id="PF07748">
    <property type="entry name" value="Glyco_hydro_38C"/>
    <property type="match status" value="1"/>
</dbReference>
<dbReference type="PANTHER" id="PTHR46017:SF1">
    <property type="entry name" value="ALPHA-MANNOSIDASE 2C1"/>
    <property type="match status" value="1"/>
</dbReference>
<dbReference type="InterPro" id="IPR011682">
    <property type="entry name" value="Glyco_hydro_38_C"/>
</dbReference>
<dbReference type="Pfam" id="PF10633">
    <property type="entry name" value="NPCBM_assoc"/>
    <property type="match status" value="1"/>
</dbReference>
<evidence type="ECO:0000256" key="1">
    <source>
        <dbReference type="ARBA" id="ARBA00009792"/>
    </source>
</evidence>
<evidence type="ECO:0000259" key="6">
    <source>
        <dbReference type="SMART" id="SM00872"/>
    </source>
</evidence>
<dbReference type="Gene3D" id="2.70.98.30">
    <property type="entry name" value="Golgi alpha-mannosidase II, domain 4"/>
    <property type="match status" value="2"/>
</dbReference>
<keyword evidence="3" id="KW-0378">Hydrolase</keyword>
<dbReference type="SUPFAM" id="SSF88713">
    <property type="entry name" value="Glycoside hydrolase/deacetylase"/>
    <property type="match status" value="1"/>
</dbReference>
<feature type="region of interest" description="Disordered" evidence="5">
    <location>
        <begin position="1"/>
        <end position="22"/>
    </location>
</feature>
<evidence type="ECO:0000256" key="5">
    <source>
        <dbReference type="SAM" id="MobiDB-lite"/>
    </source>
</evidence>
<dbReference type="Pfam" id="PF09261">
    <property type="entry name" value="Alpha-mann_mid"/>
    <property type="match status" value="1"/>
</dbReference>
<sequence>MESTDLFVRASGRPGEPRPSQRPAQVLRVRLGRKGLLRSGPLSVTAAGPGLRQAHAVHLEADTLTRRGEAAVLELPILVESAPTGRRLPLEVTVSRADGAVLARGAGHLTVAEPGWTMYLVPHFHYDPVWWNTQAAYTCPSELLAADGTTRRLWENNAFALIDAHLELAARETVYTFVLAEIDYLKPYFDTHPERLAELRALLAEGRVELLGGTYNEPNTNLTGAETTIRNIVYGVGYQRDILGGDPRTAWQLDVFGHDPQFPGYLADAGLTGSAWARGPFHQWGPVQKNFREAKGDATLMQFPSEFEWIAPSGKGVLTHYMPHHYSAGWWMDSSATLAEAEQAVHDLFRILQPVGATRNLLLPVGTDYTPPNRWVTAIHHDWNARYLWPRFVCGTPRDFLTAVRTELAERGVQPSPQSRDMNPIYTGKDVSYIDTKQAQRAGEVAATDAEKLATLAALLGEGRYPEAAMDKVWRQLAYGAHHDAITGSESDQVYLDLLTGWREAYDLAGAVREAVAGRLTARIDTRGEGTAVVVLNTMSFPRSGPVRIEIDRALLPAAGYALRDDRGERVPLVLEAAGERSVVLGFRAEQVPGIGWRSWRLVADEAAPTGWLTLPADEGWTIANEHYRITVDPARGGAVSSLVDLATDREVLQPGRLGNELMVHQEYSAHPDMGEGPWHLLPTGAVTGSASAPAEQVRVERSGLGSRIVVTGTVAEVRYEQTLTLHHGGDRLDLRTRVLDFTGADRLLRVRFPVDVEGGLPLCEVAAAVIGRGFALPDVDSAQQPWTLDNPANTWFGLGSTVRIEIGAPSGERLGARAVAIAEVVVDTHETGATTARELVVALARAGVTATTSSAAGSRYGWLEVDSNLPDVRILLGGPTQNALTAELLAGRDPAYRAELERQLAAEGSAALWVPADRPLREVWQPGADLRDLAALPALVLAGTDGAALVRRVARAVEELADARITATTAGPGPVEQSERRTVALLTYGLPGFAVDPTGALHLSLMRSCTGWPSGIWLDPPRRTVPDGSGFQLQHWTHDFDYALVAGDGDWRELRLPSRGQEFSTPLIARALPGSGGDLPARHELLAVEPARDVLLATLKPTGNPIARGSAVPVDPAAAVTLRLAESTGTAGTARVRSALPLGAARRANLLEVPGEPLPGLGQIALGGFEVATVTAGPAYEPGAGSVSEAGPEAESESVAPGRTDLLGPAGEVVRAVYARYWLHNKGPAPMGYLPVSVTLDPAVLYLPAPPAGTTAGSGPEATVEVVLRSQLRDAAVEGVVDLLVPDGWSAEPPSRVFGLAPDGHQRFTVTLRPGPGAVEGIHFVSARLTVAAPADPANTVEDVLSVVLGDDPQARLILPAAPVVEERAQPDHQGVSEEQGRPTGLDVEVLGEVVEVGPGGHGEFRLRLANRTAGEIRAEVQLVSPWGTWTSLPVVTRPALVPAHGVCEVGFAVTPPPDHPGGAAWVLAKVMWFGRVQYSACVPLRIGAVR</sequence>
<organism evidence="7 8">
    <name type="scientific">Kitasatospora nipponensis</name>
    <dbReference type="NCBI Taxonomy" id="258049"/>
    <lineage>
        <taxon>Bacteria</taxon>
        <taxon>Bacillati</taxon>
        <taxon>Actinomycetota</taxon>
        <taxon>Actinomycetes</taxon>
        <taxon>Kitasatosporales</taxon>
        <taxon>Streptomycetaceae</taxon>
        <taxon>Kitasatospora</taxon>
    </lineage>
</organism>
<dbReference type="Gene3D" id="3.20.110.10">
    <property type="entry name" value="Glycoside hydrolase 38, N terminal domain"/>
    <property type="match status" value="1"/>
</dbReference>
<feature type="domain" description="Glycoside hydrolase family 38 central" evidence="6">
    <location>
        <begin position="431"/>
        <end position="502"/>
    </location>
</feature>
<dbReference type="InterPro" id="IPR037094">
    <property type="entry name" value="Glyco_hydro_38_cen_sf"/>
</dbReference>
<dbReference type="SUPFAM" id="SSF88688">
    <property type="entry name" value="Families 57/38 glycoside transferase middle domain"/>
    <property type="match status" value="1"/>
</dbReference>
<dbReference type="SUPFAM" id="SSF74650">
    <property type="entry name" value="Galactose mutarotase-like"/>
    <property type="match status" value="2"/>
</dbReference>
<dbReference type="InterPro" id="IPR011013">
    <property type="entry name" value="Gal_mutarotase_sf_dom"/>
</dbReference>
<gene>
    <name evidence="7" type="ORF">GCM10009665_34350</name>
</gene>
<keyword evidence="4" id="KW-0326">Glycosidase</keyword>
<dbReference type="InterPro" id="IPR000602">
    <property type="entry name" value="Glyco_hydro_38_N"/>
</dbReference>
<feature type="region of interest" description="Disordered" evidence="5">
    <location>
        <begin position="1183"/>
        <end position="1203"/>
    </location>
</feature>
<dbReference type="Gene3D" id="1.20.1270.50">
    <property type="entry name" value="Glycoside hydrolase family 38, central domain"/>
    <property type="match status" value="1"/>
</dbReference>
<dbReference type="EMBL" id="BAAALF010000054">
    <property type="protein sequence ID" value="GAA1240654.1"/>
    <property type="molecule type" value="Genomic_DNA"/>
</dbReference>
<dbReference type="CDD" id="cd10786">
    <property type="entry name" value="GH38N_AMII_like"/>
    <property type="match status" value="1"/>
</dbReference>
<dbReference type="InterPro" id="IPR011330">
    <property type="entry name" value="Glyco_hydro/deAcase_b/a-brl"/>
</dbReference>
<dbReference type="InterPro" id="IPR027291">
    <property type="entry name" value="Glyco_hydro_38_N_sf"/>
</dbReference>
<evidence type="ECO:0000256" key="4">
    <source>
        <dbReference type="ARBA" id="ARBA00023295"/>
    </source>
</evidence>
<comment type="similarity">
    <text evidence="1">Belongs to the glycosyl hydrolase 38 family.</text>
</comment>
<dbReference type="Pfam" id="PF01074">
    <property type="entry name" value="Glyco_hydro_38N"/>
    <property type="match status" value="1"/>
</dbReference>
<comment type="caution">
    <text evidence="7">The sequence shown here is derived from an EMBL/GenBank/DDBJ whole genome shotgun (WGS) entry which is preliminary data.</text>
</comment>
<accession>A0ABP4GX91</accession>
<evidence type="ECO:0000313" key="7">
    <source>
        <dbReference type="EMBL" id="GAA1240654.1"/>
    </source>
</evidence>
<reference evidence="8" key="1">
    <citation type="journal article" date="2019" name="Int. J. Syst. Evol. Microbiol.">
        <title>The Global Catalogue of Microorganisms (GCM) 10K type strain sequencing project: providing services to taxonomists for standard genome sequencing and annotation.</title>
        <authorList>
            <consortium name="The Broad Institute Genomics Platform"/>
            <consortium name="The Broad Institute Genome Sequencing Center for Infectious Disease"/>
            <person name="Wu L."/>
            <person name="Ma J."/>
        </authorList>
    </citation>
    <scope>NUCLEOTIDE SEQUENCE [LARGE SCALE GENOMIC DNA]</scope>
    <source>
        <strain evidence="8">JCM 13004</strain>
    </source>
</reference>
<dbReference type="InterPro" id="IPR015341">
    <property type="entry name" value="Glyco_hydro_38_cen"/>
</dbReference>
<protein>
    <submittedName>
        <fullName evidence="7">NEW3 domain-containing protein</fullName>
    </submittedName>
</protein>
<proteinExistence type="inferred from homology"/>
<keyword evidence="2" id="KW-0479">Metal-binding</keyword>
<evidence type="ECO:0000256" key="3">
    <source>
        <dbReference type="ARBA" id="ARBA00022801"/>
    </source>
</evidence>
<evidence type="ECO:0000256" key="2">
    <source>
        <dbReference type="ARBA" id="ARBA00022723"/>
    </source>
</evidence>
<dbReference type="InterPro" id="IPR028995">
    <property type="entry name" value="Glyco_hydro_57/38_cen_sf"/>
</dbReference>
<dbReference type="SMART" id="SM00872">
    <property type="entry name" value="Alpha-mann_mid"/>
    <property type="match status" value="1"/>
</dbReference>
<name>A0ABP4GX91_9ACTN</name>
<keyword evidence="8" id="KW-1185">Reference proteome</keyword>
<dbReference type="InterPro" id="IPR018905">
    <property type="entry name" value="A-galactase_NEW3"/>
</dbReference>
<dbReference type="PANTHER" id="PTHR46017">
    <property type="entry name" value="ALPHA-MANNOSIDASE 2C1"/>
    <property type="match status" value="1"/>
</dbReference>
<dbReference type="Proteomes" id="UP001500037">
    <property type="component" value="Unassembled WGS sequence"/>
</dbReference>
<evidence type="ECO:0000313" key="8">
    <source>
        <dbReference type="Proteomes" id="UP001500037"/>
    </source>
</evidence>